<evidence type="ECO:0000256" key="1">
    <source>
        <dbReference type="SAM" id="MobiDB-lite"/>
    </source>
</evidence>
<dbReference type="EnsemblMetazoa" id="AAEL027757-RA">
    <property type="protein sequence ID" value="AAEL027757-PA"/>
    <property type="gene ID" value="AAEL027757"/>
</dbReference>
<gene>
    <name evidence="2" type="primary">110678778</name>
</gene>
<accession>A0A6I8U8H4</accession>
<dbReference type="Proteomes" id="UP000008820">
    <property type="component" value="Chromosome 3"/>
</dbReference>
<feature type="region of interest" description="Disordered" evidence="1">
    <location>
        <begin position="37"/>
        <end position="59"/>
    </location>
</feature>
<proteinExistence type="predicted"/>
<dbReference type="InParanoid" id="A0A6I8U8H4"/>
<evidence type="ECO:0000313" key="3">
    <source>
        <dbReference type="Proteomes" id="UP000008820"/>
    </source>
</evidence>
<reference evidence="2" key="2">
    <citation type="submission" date="2020-05" db="UniProtKB">
        <authorList>
            <consortium name="EnsemblMetazoa"/>
        </authorList>
    </citation>
    <scope>IDENTIFICATION</scope>
    <source>
        <strain evidence="2">LVP_AGWG</strain>
    </source>
</reference>
<dbReference type="AlphaFoldDB" id="A0A6I8U8H4"/>
<organism evidence="2 3">
    <name type="scientific">Aedes aegypti</name>
    <name type="common">Yellowfever mosquito</name>
    <name type="synonym">Culex aegypti</name>
    <dbReference type="NCBI Taxonomy" id="7159"/>
    <lineage>
        <taxon>Eukaryota</taxon>
        <taxon>Metazoa</taxon>
        <taxon>Ecdysozoa</taxon>
        <taxon>Arthropoda</taxon>
        <taxon>Hexapoda</taxon>
        <taxon>Insecta</taxon>
        <taxon>Pterygota</taxon>
        <taxon>Neoptera</taxon>
        <taxon>Endopterygota</taxon>
        <taxon>Diptera</taxon>
        <taxon>Nematocera</taxon>
        <taxon>Culicoidea</taxon>
        <taxon>Culicidae</taxon>
        <taxon>Culicinae</taxon>
        <taxon>Aedini</taxon>
        <taxon>Aedes</taxon>
        <taxon>Stegomyia</taxon>
    </lineage>
</organism>
<keyword evidence="3" id="KW-1185">Reference proteome</keyword>
<evidence type="ECO:0000313" key="2">
    <source>
        <dbReference type="EnsemblMetazoa" id="AAEL027757-PA"/>
    </source>
</evidence>
<feature type="compositionally biased region" description="Basic and acidic residues" evidence="1">
    <location>
        <begin position="37"/>
        <end position="48"/>
    </location>
</feature>
<feature type="compositionally biased region" description="Basic residues" evidence="1">
    <location>
        <begin position="49"/>
        <end position="59"/>
    </location>
</feature>
<protein>
    <submittedName>
        <fullName evidence="2">Uncharacterized protein</fullName>
    </submittedName>
</protein>
<name>A0A6I8U8H4_AEDAE</name>
<reference evidence="2 3" key="1">
    <citation type="submission" date="2017-06" db="EMBL/GenBank/DDBJ databases">
        <title>Aedes aegypti genome working group (AGWG) sequencing and assembly.</title>
        <authorList>
            <consortium name="Aedes aegypti Genome Working Group (AGWG)"/>
            <person name="Matthews B.J."/>
        </authorList>
    </citation>
    <scope>NUCLEOTIDE SEQUENCE [LARGE SCALE GENOMIC DNA]</scope>
    <source>
        <strain evidence="2 3">LVP_AGWG</strain>
    </source>
</reference>
<dbReference type="OrthoDB" id="7768310at2759"/>
<sequence>MRKDGTVFNVATKAIPVIVTRKFRSFQAAEASVEELSKKDVSDFEGKKKQLKSNKKRKCDHKRNDYNELCTAIVHKQHQDSGSTTSSVRASKGIPQTVVFPPVKTDNLPEQDALNHGSSSPFFPRATTHPPLPLEEPLDVLLPVASSSNAPLLITLAPQSKLSVHQMPTVSPSSTRSVEVQNNIITLPHFEHKGSIGIHEAIPERETEPLEWTPQRIQVKA</sequence>